<accession>A0AAD5L8B4</accession>
<evidence type="ECO:0000313" key="3">
    <source>
        <dbReference type="Proteomes" id="UP001209570"/>
    </source>
</evidence>
<dbReference type="EMBL" id="JAKCXM010001926">
    <property type="protein sequence ID" value="KAJ0390574.1"/>
    <property type="molecule type" value="Genomic_DNA"/>
</dbReference>
<keyword evidence="1" id="KW-1133">Transmembrane helix</keyword>
<comment type="caution">
    <text evidence="2">The sequence shown here is derived from an EMBL/GenBank/DDBJ whole genome shotgun (WGS) entry which is preliminary data.</text>
</comment>
<proteinExistence type="predicted"/>
<evidence type="ECO:0000256" key="1">
    <source>
        <dbReference type="SAM" id="Phobius"/>
    </source>
</evidence>
<dbReference type="Proteomes" id="UP001209570">
    <property type="component" value="Unassembled WGS sequence"/>
</dbReference>
<keyword evidence="1" id="KW-0472">Membrane</keyword>
<sequence length="394" mass="43960">MANFSCSGAFYLSMLLVDVVLIIVNLLSTIEIAKLVLIPRLRESSSRRLRTTTRLGLALDDLQGVLTSPVFRSVPCALLMLYSQFTSWFVILANAVIWTWTEAPSGKIQAYLSTLRCWTIVLILCNAAWDIVVFASERVAYAFTRHTFIRLPEIVFVSSLMVYLKRAELFAIGSSKYDIEHQRIVDATSFREYIAYGNAFPGLLESRENTHAVILRLIYDPLVSIVAWSIVAIAGIAVLRYLYKIVKISVAETPQSTGKTTAVVRALLGLGSKQRSRVYVSHDAQPGSDELPLDGGDGESVLRRYKRLAVEDLLDQPIRARSLLRNMASMETLYEGERSVRMSLFLEHGIMLSDGSLRTRLGFFDLVCSSLSAHRHIEPRHALAAGNNSLAALR</sequence>
<protein>
    <submittedName>
        <fullName evidence="2">Uncharacterized protein</fullName>
    </submittedName>
</protein>
<feature type="transmembrane region" description="Helical" evidence="1">
    <location>
        <begin position="12"/>
        <end position="38"/>
    </location>
</feature>
<feature type="transmembrane region" description="Helical" evidence="1">
    <location>
        <begin position="118"/>
        <end position="135"/>
    </location>
</feature>
<evidence type="ECO:0000313" key="2">
    <source>
        <dbReference type="EMBL" id="KAJ0390574.1"/>
    </source>
</evidence>
<keyword evidence="3" id="KW-1185">Reference proteome</keyword>
<reference evidence="2" key="1">
    <citation type="submission" date="2021-12" db="EMBL/GenBank/DDBJ databases">
        <title>Prjna785345.</title>
        <authorList>
            <person name="Rujirawat T."/>
            <person name="Krajaejun T."/>
        </authorList>
    </citation>
    <scope>NUCLEOTIDE SEQUENCE</scope>
    <source>
        <strain evidence="2">Pi057C3</strain>
    </source>
</reference>
<feature type="transmembrane region" description="Helical" evidence="1">
    <location>
        <begin position="225"/>
        <end position="243"/>
    </location>
</feature>
<organism evidence="2 3">
    <name type="scientific">Pythium insidiosum</name>
    <name type="common">Pythiosis disease agent</name>
    <dbReference type="NCBI Taxonomy" id="114742"/>
    <lineage>
        <taxon>Eukaryota</taxon>
        <taxon>Sar</taxon>
        <taxon>Stramenopiles</taxon>
        <taxon>Oomycota</taxon>
        <taxon>Peronosporomycetes</taxon>
        <taxon>Pythiales</taxon>
        <taxon>Pythiaceae</taxon>
        <taxon>Pythium</taxon>
    </lineage>
</organism>
<dbReference type="AlphaFoldDB" id="A0AAD5L8B4"/>
<name>A0AAD5L8B4_PYTIN</name>
<keyword evidence="1" id="KW-0812">Transmembrane</keyword>
<gene>
    <name evidence="2" type="ORF">P43SY_012029</name>
</gene>
<feature type="transmembrane region" description="Helical" evidence="1">
    <location>
        <begin position="76"/>
        <end position="98"/>
    </location>
</feature>